<evidence type="ECO:0000256" key="1">
    <source>
        <dbReference type="SAM" id="Phobius"/>
    </source>
</evidence>
<dbReference type="RefSeq" id="WP_055154761.1">
    <property type="nucleotide sequence ID" value="NZ_BAAACT010000109.1"/>
</dbReference>
<sequence>MLMFLVWICRITAVTFLGFLIYLIVCLIKKKGKKIPVVGVTLSLVLFITCAISQSRFHVERIERSLDFLGNAHCYEIQLDNRKKALQIWNSIEVNKSDSISDSWNKAKEVGILIGTLSNENWFDYDYVYYDTWGEEVGRIVTVVTDMSDLSVTTKEWID</sequence>
<dbReference type="Proteomes" id="UP000095544">
    <property type="component" value="Unassembled WGS sequence"/>
</dbReference>
<name>A0A174JJB9_9FIRM</name>
<evidence type="ECO:0000313" key="2">
    <source>
        <dbReference type="EMBL" id="CUO99844.1"/>
    </source>
</evidence>
<keyword evidence="1" id="KW-0472">Membrane</keyword>
<keyword evidence="1" id="KW-1133">Transmembrane helix</keyword>
<reference evidence="2 3" key="1">
    <citation type="submission" date="2015-09" db="EMBL/GenBank/DDBJ databases">
        <authorList>
            <consortium name="Pathogen Informatics"/>
        </authorList>
    </citation>
    <scope>NUCLEOTIDE SEQUENCE [LARGE SCALE GENOMIC DNA]</scope>
    <source>
        <strain evidence="2 3">2789STDY5834876</strain>
    </source>
</reference>
<accession>A0A174JJB9</accession>
<evidence type="ECO:0000313" key="3">
    <source>
        <dbReference type="Proteomes" id="UP000095544"/>
    </source>
</evidence>
<gene>
    <name evidence="2" type="ORF">ERS852491_03970</name>
</gene>
<dbReference type="EMBL" id="CYZU01000048">
    <property type="protein sequence ID" value="CUO99844.1"/>
    <property type="molecule type" value="Genomic_DNA"/>
</dbReference>
<protein>
    <submittedName>
        <fullName evidence="2">Uncharacterized protein</fullName>
    </submittedName>
</protein>
<organism evidence="2 3">
    <name type="scientific">Faecalicatena contorta</name>
    <dbReference type="NCBI Taxonomy" id="39482"/>
    <lineage>
        <taxon>Bacteria</taxon>
        <taxon>Bacillati</taxon>
        <taxon>Bacillota</taxon>
        <taxon>Clostridia</taxon>
        <taxon>Lachnospirales</taxon>
        <taxon>Lachnospiraceae</taxon>
        <taxon>Faecalicatena</taxon>
    </lineage>
</organism>
<proteinExistence type="predicted"/>
<dbReference type="STRING" id="39482.ERS852491_03970"/>
<dbReference type="AlphaFoldDB" id="A0A174JJB9"/>
<feature type="transmembrane region" description="Helical" evidence="1">
    <location>
        <begin position="35"/>
        <end position="54"/>
    </location>
</feature>
<feature type="transmembrane region" description="Helical" evidence="1">
    <location>
        <begin position="6"/>
        <end position="28"/>
    </location>
</feature>
<keyword evidence="1" id="KW-0812">Transmembrane</keyword>